<reference evidence="2 3" key="1">
    <citation type="submission" date="2019-09" db="EMBL/GenBank/DDBJ databases">
        <title>Bird 10,000 Genomes (B10K) Project - Family phase.</title>
        <authorList>
            <person name="Zhang G."/>
        </authorList>
    </citation>
    <scope>NUCLEOTIDE SEQUENCE [LARGE SCALE GENOMIC DNA]</scope>
    <source>
        <strain evidence="2">B10K-CU-031-11</strain>
        <tissue evidence="2">Muscle</tissue>
    </source>
</reference>
<dbReference type="InterPro" id="IPR012677">
    <property type="entry name" value="Nucleotide-bd_a/b_plait_sf"/>
</dbReference>
<dbReference type="Pfam" id="PF23245">
    <property type="entry name" value="RRM_PARP14_2"/>
    <property type="match status" value="1"/>
</dbReference>
<feature type="domain" description="PARP14 second RRM" evidence="1">
    <location>
        <begin position="5"/>
        <end position="83"/>
    </location>
</feature>
<feature type="non-terminal residue" evidence="2">
    <location>
        <position position="1"/>
    </location>
</feature>
<sequence>KSAETSPLVVFENVQGCSPKCLHMLLENISGLAVDDDFTVEVIPEINVAVATFRKSVDTEEFVKKWSQNKRVKEFKVTARLLELTQSIKAENIPSSVSTDYITIYFESARNGGGPVSDVQLFPEENSAIITFCDHKGNA</sequence>
<dbReference type="AlphaFoldDB" id="A0A7K8U3Z3"/>
<organism evidence="2 3">
    <name type="scientific">Oceanites oceanicus</name>
    <name type="common">Wilson's storm petrel</name>
    <name type="synonym">Procellaria oceanica</name>
    <dbReference type="NCBI Taxonomy" id="79653"/>
    <lineage>
        <taxon>Eukaryota</taxon>
        <taxon>Metazoa</taxon>
        <taxon>Chordata</taxon>
        <taxon>Craniata</taxon>
        <taxon>Vertebrata</taxon>
        <taxon>Euteleostomi</taxon>
        <taxon>Archelosauria</taxon>
        <taxon>Archosauria</taxon>
        <taxon>Dinosauria</taxon>
        <taxon>Saurischia</taxon>
        <taxon>Theropoda</taxon>
        <taxon>Coelurosauria</taxon>
        <taxon>Aves</taxon>
        <taxon>Neognathae</taxon>
        <taxon>Neoaves</taxon>
        <taxon>Aequornithes</taxon>
        <taxon>Procellariiformes</taxon>
        <taxon>Hydrobatidae</taxon>
        <taxon>Oceanites</taxon>
    </lineage>
</organism>
<evidence type="ECO:0000313" key="3">
    <source>
        <dbReference type="Proteomes" id="UP000569728"/>
    </source>
</evidence>
<evidence type="ECO:0000259" key="1">
    <source>
        <dbReference type="Pfam" id="PF23245"/>
    </source>
</evidence>
<dbReference type="InterPro" id="IPR057050">
    <property type="entry name" value="RRM_PARP14_2"/>
</dbReference>
<evidence type="ECO:0000313" key="2">
    <source>
        <dbReference type="EMBL" id="NXF49071.1"/>
    </source>
</evidence>
<protein>
    <submittedName>
        <fullName evidence="2">PAR14 polymerase</fullName>
    </submittedName>
</protein>
<gene>
    <name evidence="2" type="primary">Parp14_1</name>
    <name evidence="2" type="ORF">OCEOCE_R13726</name>
</gene>
<comment type="caution">
    <text evidence="2">The sequence shown here is derived from an EMBL/GenBank/DDBJ whole genome shotgun (WGS) entry which is preliminary data.</text>
</comment>
<dbReference type="Proteomes" id="UP000569728">
    <property type="component" value="Unassembled WGS sequence"/>
</dbReference>
<dbReference type="EMBL" id="VWZA01000887">
    <property type="protein sequence ID" value="NXF49071.1"/>
    <property type="molecule type" value="Genomic_DNA"/>
</dbReference>
<keyword evidence="3" id="KW-1185">Reference proteome</keyword>
<proteinExistence type="predicted"/>
<accession>A0A7K8U3Z3</accession>
<name>A0A7K8U3Z3_OCEOC</name>
<dbReference type="Pfam" id="PF23085">
    <property type="entry name" value="RRM_PARP14_3"/>
    <property type="match status" value="1"/>
</dbReference>
<feature type="non-terminal residue" evidence="2">
    <location>
        <position position="139"/>
    </location>
</feature>
<dbReference type="OrthoDB" id="6133115at2759"/>
<dbReference type="Gene3D" id="3.30.70.330">
    <property type="match status" value="1"/>
</dbReference>